<feature type="region of interest" description="Disordered" evidence="1">
    <location>
        <begin position="1"/>
        <end position="46"/>
    </location>
</feature>
<feature type="non-terminal residue" evidence="2">
    <location>
        <position position="225"/>
    </location>
</feature>
<feature type="compositionally biased region" description="Basic and acidic residues" evidence="1">
    <location>
        <begin position="96"/>
        <end position="142"/>
    </location>
</feature>
<protein>
    <submittedName>
        <fullName evidence="2">Uncharacterized protein</fullName>
    </submittedName>
</protein>
<organism evidence="2 3">
    <name type="scientific">Nesidiocoris tenuis</name>
    <dbReference type="NCBI Taxonomy" id="355587"/>
    <lineage>
        <taxon>Eukaryota</taxon>
        <taxon>Metazoa</taxon>
        <taxon>Ecdysozoa</taxon>
        <taxon>Arthropoda</taxon>
        <taxon>Hexapoda</taxon>
        <taxon>Insecta</taxon>
        <taxon>Pterygota</taxon>
        <taxon>Neoptera</taxon>
        <taxon>Paraneoptera</taxon>
        <taxon>Hemiptera</taxon>
        <taxon>Heteroptera</taxon>
        <taxon>Panheteroptera</taxon>
        <taxon>Cimicomorpha</taxon>
        <taxon>Miridae</taxon>
        <taxon>Dicyphina</taxon>
        <taxon>Nesidiocoris</taxon>
    </lineage>
</organism>
<evidence type="ECO:0000313" key="2">
    <source>
        <dbReference type="EMBL" id="CAB0004891.1"/>
    </source>
</evidence>
<dbReference type="EMBL" id="CADCXU010015491">
    <property type="protein sequence ID" value="CAB0004891.1"/>
    <property type="molecule type" value="Genomic_DNA"/>
</dbReference>
<proteinExistence type="predicted"/>
<accession>A0A6H5GR15</accession>
<evidence type="ECO:0000313" key="3">
    <source>
        <dbReference type="Proteomes" id="UP000479000"/>
    </source>
</evidence>
<gene>
    <name evidence="2" type="ORF">NTEN_LOCUS10368</name>
</gene>
<keyword evidence="3" id="KW-1185">Reference proteome</keyword>
<reference evidence="2 3" key="1">
    <citation type="submission" date="2020-02" db="EMBL/GenBank/DDBJ databases">
        <authorList>
            <person name="Ferguson B K."/>
        </authorList>
    </citation>
    <scope>NUCLEOTIDE SEQUENCE [LARGE SCALE GENOMIC DNA]</scope>
</reference>
<evidence type="ECO:0000256" key="1">
    <source>
        <dbReference type="SAM" id="MobiDB-lite"/>
    </source>
</evidence>
<dbReference type="Proteomes" id="UP000479000">
    <property type="component" value="Unassembled WGS sequence"/>
</dbReference>
<dbReference type="AlphaFoldDB" id="A0A6H5GR15"/>
<feature type="compositionally biased region" description="Polar residues" evidence="1">
    <location>
        <begin position="23"/>
        <end position="44"/>
    </location>
</feature>
<sequence length="225" mass="25520">MVAEEGARRRRSTKTAILKKSEFTTSPAKSNFSDFTKTDQSNADSDPVTIFDQLSRILKKFAKKNPTSSGNISTSLPHRCSIVVTGLKNMYRRSGTRWEETSRDRRREGFGQKKGASESDRENSPVHTCKENGRCGSTDRGDAVERRKAQPIFHILGQTGVKNDDSQTFQKEENLATNAENTVPDRFDRVIYKNCHSSLNFKPFFKFIELVSSPRLFNPNPNYSQ</sequence>
<name>A0A6H5GR15_9HEMI</name>
<feature type="region of interest" description="Disordered" evidence="1">
    <location>
        <begin position="94"/>
        <end position="142"/>
    </location>
</feature>